<dbReference type="AlphaFoldDB" id="A0A356LG13"/>
<dbReference type="Gene3D" id="3.40.190.290">
    <property type="match status" value="1"/>
</dbReference>
<feature type="domain" description="HTH lysR-type" evidence="5">
    <location>
        <begin position="21"/>
        <end position="78"/>
    </location>
</feature>
<dbReference type="PANTHER" id="PTHR30427">
    <property type="entry name" value="TRANSCRIPTIONAL ACTIVATOR PROTEIN LYSR"/>
    <property type="match status" value="1"/>
</dbReference>
<evidence type="ECO:0000313" key="7">
    <source>
        <dbReference type="Proteomes" id="UP000264036"/>
    </source>
</evidence>
<dbReference type="InterPro" id="IPR036390">
    <property type="entry name" value="WH_DNA-bd_sf"/>
</dbReference>
<dbReference type="Pfam" id="PF03466">
    <property type="entry name" value="LysR_substrate"/>
    <property type="match status" value="1"/>
</dbReference>
<evidence type="ECO:0000259" key="5">
    <source>
        <dbReference type="PROSITE" id="PS50931"/>
    </source>
</evidence>
<dbReference type="SUPFAM" id="SSF53850">
    <property type="entry name" value="Periplasmic binding protein-like II"/>
    <property type="match status" value="1"/>
</dbReference>
<dbReference type="PROSITE" id="PS50931">
    <property type="entry name" value="HTH_LYSR"/>
    <property type="match status" value="1"/>
</dbReference>
<dbReference type="Proteomes" id="UP000264036">
    <property type="component" value="Unassembled WGS sequence"/>
</dbReference>
<proteinExistence type="inferred from homology"/>
<name>A0A356LG13_9BURK</name>
<evidence type="ECO:0000256" key="2">
    <source>
        <dbReference type="ARBA" id="ARBA00023015"/>
    </source>
</evidence>
<dbReference type="PRINTS" id="PR00039">
    <property type="entry name" value="HTHLYSR"/>
</dbReference>
<organism evidence="6 7">
    <name type="scientific">Advenella kashmirensis</name>
    <dbReference type="NCBI Taxonomy" id="310575"/>
    <lineage>
        <taxon>Bacteria</taxon>
        <taxon>Pseudomonadati</taxon>
        <taxon>Pseudomonadota</taxon>
        <taxon>Betaproteobacteria</taxon>
        <taxon>Burkholderiales</taxon>
        <taxon>Alcaligenaceae</taxon>
    </lineage>
</organism>
<comment type="similarity">
    <text evidence="1">Belongs to the LysR transcriptional regulatory family.</text>
</comment>
<reference evidence="6 7" key="1">
    <citation type="journal article" date="2018" name="Nat. Biotechnol.">
        <title>A standardized bacterial taxonomy based on genome phylogeny substantially revises the tree of life.</title>
        <authorList>
            <person name="Parks D.H."/>
            <person name="Chuvochina M."/>
            <person name="Waite D.W."/>
            <person name="Rinke C."/>
            <person name="Skarshewski A."/>
            <person name="Chaumeil P.A."/>
            <person name="Hugenholtz P."/>
        </authorList>
    </citation>
    <scope>NUCLEOTIDE SEQUENCE [LARGE SCALE GENOMIC DNA]</scope>
    <source>
        <strain evidence="6">UBA10707</strain>
    </source>
</reference>
<dbReference type="GO" id="GO:0043565">
    <property type="term" value="F:sequence-specific DNA binding"/>
    <property type="evidence" value="ECO:0007669"/>
    <property type="project" value="TreeGrafter"/>
</dbReference>
<dbReference type="Pfam" id="PF00126">
    <property type="entry name" value="HTH_1"/>
    <property type="match status" value="1"/>
</dbReference>
<dbReference type="InterPro" id="IPR005119">
    <property type="entry name" value="LysR_subst-bd"/>
</dbReference>
<dbReference type="Gene3D" id="1.10.10.10">
    <property type="entry name" value="Winged helix-like DNA-binding domain superfamily/Winged helix DNA-binding domain"/>
    <property type="match status" value="1"/>
</dbReference>
<keyword evidence="3" id="KW-0238">DNA-binding</keyword>
<keyword evidence="2" id="KW-0805">Transcription regulation</keyword>
<keyword evidence="4" id="KW-0804">Transcription</keyword>
<dbReference type="GO" id="GO:0009089">
    <property type="term" value="P:lysine biosynthetic process via diaminopimelate"/>
    <property type="evidence" value="ECO:0007669"/>
    <property type="project" value="TreeGrafter"/>
</dbReference>
<evidence type="ECO:0000256" key="3">
    <source>
        <dbReference type="ARBA" id="ARBA00023125"/>
    </source>
</evidence>
<dbReference type="SUPFAM" id="SSF46785">
    <property type="entry name" value="Winged helix' DNA-binding domain"/>
    <property type="match status" value="1"/>
</dbReference>
<protein>
    <submittedName>
        <fullName evidence="6">LysR family transcriptional regulator</fullName>
    </submittedName>
</protein>
<gene>
    <name evidence="6" type="ORF">DD666_10985</name>
</gene>
<dbReference type="InterPro" id="IPR036388">
    <property type="entry name" value="WH-like_DNA-bd_sf"/>
</dbReference>
<sequence>MENDDFSDYMGADAGHARPPLSLRQIEVFRTIMVAGSISNAGRALHVSQPAISRVLALTESRLGYLLFERSRNGLHPTPEARRLYTQVEEVYNTVQRVNSLAASLGNDGSGQLKIISSATFGQKLIPQALAYFRASNQSANVDHRNVTFDEQVAYFLSGQADIGISMNASDHPHLSSVKIGEQPIVCIVPKDHPLANHEVIAPHDFTNAAWIGYPQNTPLANALLNFFGEHGANCPAAIEVRSPVSAYAFVLQGLGPALVDRSCLPGENESIIIKPISPAATIEIWVTRSNLSPLSLLARRFVAALKKTLSQQ</sequence>
<evidence type="ECO:0000256" key="1">
    <source>
        <dbReference type="ARBA" id="ARBA00009437"/>
    </source>
</evidence>
<dbReference type="GO" id="GO:0010628">
    <property type="term" value="P:positive regulation of gene expression"/>
    <property type="evidence" value="ECO:0007669"/>
    <property type="project" value="TreeGrafter"/>
</dbReference>
<accession>A0A356LG13</accession>
<evidence type="ECO:0000256" key="4">
    <source>
        <dbReference type="ARBA" id="ARBA00023163"/>
    </source>
</evidence>
<dbReference type="PANTHER" id="PTHR30427:SF1">
    <property type="entry name" value="TRANSCRIPTIONAL ACTIVATOR PROTEIN LYSR"/>
    <property type="match status" value="1"/>
</dbReference>
<comment type="caution">
    <text evidence="6">The sequence shown here is derived from an EMBL/GenBank/DDBJ whole genome shotgun (WGS) entry which is preliminary data.</text>
</comment>
<dbReference type="EMBL" id="DOEK01000028">
    <property type="protein sequence ID" value="HBP29926.1"/>
    <property type="molecule type" value="Genomic_DNA"/>
</dbReference>
<dbReference type="InterPro" id="IPR000847">
    <property type="entry name" value="LysR_HTH_N"/>
</dbReference>
<dbReference type="GO" id="GO:0003700">
    <property type="term" value="F:DNA-binding transcription factor activity"/>
    <property type="evidence" value="ECO:0007669"/>
    <property type="project" value="InterPro"/>
</dbReference>
<evidence type="ECO:0000313" key="6">
    <source>
        <dbReference type="EMBL" id="HBP29926.1"/>
    </source>
</evidence>